<organism evidence="3 4">
    <name type="scientific">Symbiodinium necroappetens</name>
    <dbReference type="NCBI Taxonomy" id="1628268"/>
    <lineage>
        <taxon>Eukaryota</taxon>
        <taxon>Sar</taxon>
        <taxon>Alveolata</taxon>
        <taxon>Dinophyceae</taxon>
        <taxon>Suessiales</taxon>
        <taxon>Symbiodiniaceae</taxon>
        <taxon>Symbiodinium</taxon>
    </lineage>
</organism>
<feature type="compositionally biased region" description="Polar residues" evidence="1">
    <location>
        <begin position="1437"/>
        <end position="1448"/>
    </location>
</feature>
<feature type="compositionally biased region" description="Basic and acidic residues" evidence="1">
    <location>
        <begin position="1012"/>
        <end position="1027"/>
    </location>
</feature>
<evidence type="ECO:0000256" key="1">
    <source>
        <dbReference type="SAM" id="MobiDB-lite"/>
    </source>
</evidence>
<dbReference type="Gene3D" id="3.40.50.1820">
    <property type="entry name" value="alpha/beta hydrolase"/>
    <property type="match status" value="1"/>
</dbReference>
<dbReference type="CDD" id="cd07992">
    <property type="entry name" value="LPLAT_AAK14816-like"/>
    <property type="match status" value="1"/>
</dbReference>
<dbReference type="PANTHER" id="PTHR31605:SF0">
    <property type="entry name" value="GLYCEROL-3-PHOSPHATE O-ACYLTRANSFERASE 1"/>
    <property type="match status" value="1"/>
</dbReference>
<evidence type="ECO:0000313" key="3">
    <source>
        <dbReference type="EMBL" id="CAE7701714.1"/>
    </source>
</evidence>
<dbReference type="InterPro" id="IPR003140">
    <property type="entry name" value="PLipase/COase/thioEstase"/>
</dbReference>
<dbReference type="SMART" id="SM00563">
    <property type="entry name" value="PlsC"/>
    <property type="match status" value="1"/>
</dbReference>
<feature type="region of interest" description="Disordered" evidence="1">
    <location>
        <begin position="1"/>
        <end position="24"/>
    </location>
</feature>
<dbReference type="Proteomes" id="UP000601435">
    <property type="component" value="Unassembled WGS sequence"/>
</dbReference>
<dbReference type="GO" id="GO:0008654">
    <property type="term" value="P:phospholipid biosynthetic process"/>
    <property type="evidence" value="ECO:0007669"/>
    <property type="project" value="TreeGrafter"/>
</dbReference>
<dbReference type="SUPFAM" id="SSF69593">
    <property type="entry name" value="Glycerol-3-phosphate (1)-acyltransferase"/>
    <property type="match status" value="2"/>
</dbReference>
<dbReference type="EMBL" id="CAJNJA010035031">
    <property type="protein sequence ID" value="CAE7701714.1"/>
    <property type="molecule type" value="Genomic_DNA"/>
</dbReference>
<reference evidence="3" key="1">
    <citation type="submission" date="2021-02" db="EMBL/GenBank/DDBJ databases">
        <authorList>
            <person name="Dougan E. K."/>
            <person name="Rhodes N."/>
            <person name="Thang M."/>
            <person name="Chan C."/>
        </authorList>
    </citation>
    <scope>NUCLEOTIDE SEQUENCE</scope>
</reference>
<dbReference type="InterPro" id="IPR029058">
    <property type="entry name" value="AB_hydrolase_fold"/>
</dbReference>
<feature type="compositionally biased region" description="Low complexity" evidence="1">
    <location>
        <begin position="14"/>
        <end position="24"/>
    </location>
</feature>
<feature type="compositionally biased region" description="Polar residues" evidence="1">
    <location>
        <begin position="1043"/>
        <end position="1052"/>
    </location>
</feature>
<evidence type="ECO:0000259" key="2">
    <source>
        <dbReference type="SMART" id="SM00563"/>
    </source>
</evidence>
<dbReference type="Pfam" id="PF02230">
    <property type="entry name" value="Abhydrolase_2"/>
    <property type="match status" value="1"/>
</dbReference>
<dbReference type="GO" id="GO:0016787">
    <property type="term" value="F:hydrolase activity"/>
    <property type="evidence" value="ECO:0007669"/>
    <property type="project" value="InterPro"/>
</dbReference>
<comment type="caution">
    <text evidence="3">The sequence shown here is derived from an EMBL/GenBank/DDBJ whole genome shotgun (WGS) entry which is preliminary data.</text>
</comment>
<dbReference type="SUPFAM" id="SSF53474">
    <property type="entry name" value="alpha/beta-Hydrolases"/>
    <property type="match status" value="1"/>
</dbReference>
<dbReference type="InterPro" id="IPR002123">
    <property type="entry name" value="Plipid/glycerol_acylTrfase"/>
</dbReference>
<evidence type="ECO:0000313" key="4">
    <source>
        <dbReference type="Proteomes" id="UP000601435"/>
    </source>
</evidence>
<keyword evidence="4" id="KW-1185">Reference proteome</keyword>
<feature type="domain" description="Phospholipid/glycerol acyltransferase" evidence="2">
    <location>
        <begin position="665"/>
        <end position="861"/>
    </location>
</feature>
<sequence length="1458" mass="161347">MKIKYPGLRRAMESPGSRGRASPSSLRAFWQRGWPRASAVAMALMAGTCFQARAWWRRPSNMTIREVTSKAMSSRHAFAVGQPKGISMAGKTFNTMARTGPGLRAFGPMYAVEAPSTPDAAVIWLHGLGDTGEGWSDVGPQLQQQLRSVRFLFPTAPTQPVTVNMGMSMPSWFDINSLDPQLFRRNPPGLAESADYVRQLIKEQIDDGIEPGRIILAGFSQGGAVVLEAALGTTDFAVGGILVLSSFLGTELPVQLPSPLPAIHFFHGQADQVVPISWGERSLAELKANDIHASFKAYPGMQHSACAEELQDIAAALTAVLVLAMLEAIDCNRLVNAQSLTQLFRWEAVRPTGSLLLREQDSFAGSFQEPRPKERTTLVATPGQKPREESRGPESTAYVSSSPRIRWGSTDIVVTTPLKFCEELAHFKEDGLYPACVVMDEADALFQGFTRVYLFEIFGALRPRPKIRQADEERQRLPDMIPTQRRAQIQCLPHRQPRSADYRLHMACIGPLSFGRLLSDDVDANLSTVPQAYRTQVSNGPSVRAHELCAMQQPTDDGDAQQGELPTVRTAARELGLLLASVVLLSFDELNPVKVLCSYTSWFMGFSEVHLGVFASLLLLALGINQRDHILYNCARIFFRCTFNNIFFRSVEIVGMENLPKEGPVIITGNHNNQFVDGLMLLTNCPREISFMIAQKSYDRPFVGFLARAFHCIPVARPQDMAYTGQGTIKLEQGSAKVQGIDTHFNVEVPPGSQINVQGHEKLLKVKEVHSSTELTVDVPATCSLAAAGFKVHPKVDQSAVYGQVYKNLCSGNCLGIFPEGGSHDRTDLLPLKAGVAVIALEALRLHHINVPIVPVGLNYFRGHQFGGRVAACMNINWTDANHGFGRFPHQVMEFGEVHAMYETNRREATEEVLNQVAAAMRSAPSSGQSSSSCEEWDFHILTLALGCSRSESGAGVVVEAALLHRRLRPVAEDHQAVVEAAEGEQLLRRAADVRAAAVGMGAVEGGPQTQGKEEPLEALEEGREQGEQQPVVDEGGEGTVESPKQTLSLPVQTRGRGVSKTVFSPKTPLGRPKLQNRGQDVEAGDKNSRLAALAAWNAAADAERLEASMRRRHSTKQREIPALGRAIRVAEKNAPRGHYDAPQQHRSPVAGIMAVTSIAVKMGETESQREKEYVASERERKREPPLCCFTVGNLTGRYSSPWNTHVEEPPQWKALKPVDCGCALTRKGGGVRLPPLRKREREREREHKQILTARTSMHSRAIAHTTLVRNAGLYACETWPPHHRILKGANSQQIQHYRDMLHINRRPAEDWATWNSRSLRHARLYMHREKLGRWSTYILHRIWSLWGHMARGGEEVEAMVAWKNLAFWRGEQQKPRSQRVSHAARFNPEGDVERALEAIAGTNWMGVAQDRHRWGELASTFVARFDVPWATGRQTSIRDNLTPNSKHTQPKGELAAE</sequence>
<proteinExistence type="predicted"/>
<feature type="region of interest" description="Disordered" evidence="1">
    <location>
        <begin position="365"/>
        <end position="401"/>
    </location>
</feature>
<dbReference type="OrthoDB" id="2418081at2759"/>
<dbReference type="InterPro" id="IPR052744">
    <property type="entry name" value="GPAT/DAPAT"/>
</dbReference>
<accession>A0A812X1V5</accession>
<protein>
    <submittedName>
        <fullName evidence="3">SCT1 protein</fullName>
    </submittedName>
</protein>
<feature type="region of interest" description="Disordered" evidence="1">
    <location>
        <begin position="1003"/>
        <end position="1081"/>
    </location>
</feature>
<dbReference type="GO" id="GO:0016287">
    <property type="term" value="F:glycerone-phosphate O-acyltransferase activity"/>
    <property type="evidence" value="ECO:0007669"/>
    <property type="project" value="TreeGrafter"/>
</dbReference>
<dbReference type="GO" id="GO:0004366">
    <property type="term" value="F:glycerol-3-phosphate O-acyltransferase activity"/>
    <property type="evidence" value="ECO:0007669"/>
    <property type="project" value="TreeGrafter"/>
</dbReference>
<dbReference type="Pfam" id="PF01553">
    <property type="entry name" value="Acyltransferase"/>
    <property type="match status" value="2"/>
</dbReference>
<dbReference type="PANTHER" id="PTHR31605">
    <property type="entry name" value="GLYCEROL-3-PHOSPHATE O-ACYLTRANSFERASE 1"/>
    <property type="match status" value="1"/>
</dbReference>
<gene>
    <name evidence="3" type="primary">SCT1</name>
    <name evidence="3" type="ORF">SNEC2469_LOCUS20215</name>
</gene>
<name>A0A812X1V5_9DINO</name>
<feature type="region of interest" description="Disordered" evidence="1">
    <location>
        <begin position="1437"/>
        <end position="1458"/>
    </location>
</feature>